<sequence>MKLPSLIRSVCLTLVTVIVVSSLSGCVVVPARGYYGPGYYHSWGYDHRG</sequence>
<comment type="caution">
    <text evidence="1">The sequence shown here is derived from an EMBL/GenBank/DDBJ whole genome shotgun (WGS) entry which is preliminary data.</text>
</comment>
<dbReference type="PROSITE" id="PS51257">
    <property type="entry name" value="PROKAR_LIPOPROTEIN"/>
    <property type="match status" value="1"/>
</dbReference>
<evidence type="ECO:0008006" key="3">
    <source>
        <dbReference type="Google" id="ProtNLM"/>
    </source>
</evidence>
<name>A0A2S9GST4_9BURK</name>
<dbReference type="AlphaFoldDB" id="A0A2S9GST4"/>
<proteinExistence type="predicted"/>
<protein>
    <recommendedName>
        <fullName evidence="3">Lipoprotein</fullName>
    </recommendedName>
</protein>
<keyword evidence="2" id="KW-1185">Reference proteome</keyword>
<dbReference type="EMBL" id="PUGF01000036">
    <property type="protein sequence ID" value="PRC90765.1"/>
    <property type="molecule type" value="Genomic_DNA"/>
</dbReference>
<dbReference type="RefSeq" id="WP_165795074.1">
    <property type="nucleotide sequence ID" value="NZ_PUGF01000036.1"/>
</dbReference>
<evidence type="ECO:0000313" key="2">
    <source>
        <dbReference type="Proteomes" id="UP000237839"/>
    </source>
</evidence>
<gene>
    <name evidence="1" type="ORF">S2091_4513</name>
</gene>
<organism evidence="1 2">
    <name type="scientific">Solimicrobium silvestre</name>
    <dbReference type="NCBI Taxonomy" id="2099400"/>
    <lineage>
        <taxon>Bacteria</taxon>
        <taxon>Pseudomonadati</taxon>
        <taxon>Pseudomonadota</taxon>
        <taxon>Betaproteobacteria</taxon>
        <taxon>Burkholderiales</taxon>
        <taxon>Oxalobacteraceae</taxon>
        <taxon>Solimicrobium</taxon>
    </lineage>
</organism>
<evidence type="ECO:0000313" key="1">
    <source>
        <dbReference type="EMBL" id="PRC90765.1"/>
    </source>
</evidence>
<reference evidence="1 2" key="1">
    <citation type="submission" date="2018-02" db="EMBL/GenBank/DDBJ databases">
        <title>Solimicrobium silvestre gen. nov., sp. nov., isolated from alpine forest soil.</title>
        <authorList>
            <person name="Margesin R."/>
            <person name="Albuquerque L."/>
            <person name="Zhang D.-C."/>
            <person name="Froufe H.J.C."/>
            <person name="Severino R."/>
            <person name="Roxo I."/>
            <person name="Egas C."/>
            <person name="Da Costa M.S."/>
        </authorList>
    </citation>
    <scope>NUCLEOTIDE SEQUENCE [LARGE SCALE GENOMIC DNA]</scope>
    <source>
        <strain evidence="1 2">S20-91</strain>
    </source>
</reference>
<accession>A0A2S9GST4</accession>
<dbReference type="Proteomes" id="UP000237839">
    <property type="component" value="Unassembled WGS sequence"/>
</dbReference>